<dbReference type="SUPFAM" id="SSF51230">
    <property type="entry name" value="Single hybrid motif"/>
    <property type="match status" value="1"/>
</dbReference>
<feature type="compositionally biased region" description="Polar residues" evidence="10">
    <location>
        <begin position="8"/>
        <end position="28"/>
    </location>
</feature>
<dbReference type="Proteomes" id="UP000319908">
    <property type="component" value="Unassembled WGS sequence"/>
</dbReference>
<evidence type="ECO:0000256" key="5">
    <source>
        <dbReference type="ARBA" id="ARBA00022832"/>
    </source>
</evidence>
<evidence type="ECO:0000256" key="9">
    <source>
        <dbReference type="RuleBase" id="RU364072"/>
    </source>
</evidence>
<dbReference type="GO" id="GO:0006633">
    <property type="term" value="P:fatty acid biosynthetic process"/>
    <property type="evidence" value="ECO:0007669"/>
    <property type="project" value="UniProtKB-UniPathway"/>
</dbReference>
<dbReference type="Pfam" id="PF00364">
    <property type="entry name" value="Biotin_lipoyl"/>
    <property type="match status" value="1"/>
</dbReference>
<evidence type="ECO:0000313" key="12">
    <source>
        <dbReference type="EMBL" id="TWU11086.1"/>
    </source>
</evidence>
<evidence type="ECO:0000259" key="11">
    <source>
        <dbReference type="PROSITE" id="PS50968"/>
    </source>
</evidence>
<feature type="region of interest" description="Disordered" evidence="10">
    <location>
        <begin position="1"/>
        <end position="36"/>
    </location>
</feature>
<gene>
    <name evidence="12" type="primary">accB</name>
    <name evidence="12" type="ORF">Poly21_49930</name>
</gene>
<evidence type="ECO:0000256" key="8">
    <source>
        <dbReference type="ARBA" id="ARBA00023267"/>
    </source>
</evidence>
<keyword evidence="8 9" id="KW-0092">Biotin</keyword>
<evidence type="ECO:0000313" key="13">
    <source>
        <dbReference type="Proteomes" id="UP000319908"/>
    </source>
</evidence>
<dbReference type="InterPro" id="IPR001249">
    <property type="entry name" value="AcCoA_biotinCC"/>
</dbReference>
<dbReference type="UniPathway" id="UPA00094"/>
<dbReference type="PANTHER" id="PTHR45266:SF3">
    <property type="entry name" value="OXALOACETATE DECARBOXYLASE ALPHA CHAIN"/>
    <property type="match status" value="1"/>
</dbReference>
<sequence length="194" mass="20015">MTADSPKRGSTTKSVGSKSPQGAKSRSATGPGDVFDIDRIRQIVELMEQHELSEVDLQQADDRIRLTRGGSQPVPAAYPVSAPAPAPVAAAPAPAPAAAAPASGGSDAAASTAGTITINSPMVGTFYARANPEAPAFVKVGDRVSEDTVVCIVEAMKVFNEIPAECSGKIVEVLVGDQEPVDFNKPLFRIQTGS</sequence>
<name>A0A5C6BIE1_9BACT</name>
<keyword evidence="5 9" id="KW-0276">Fatty acid metabolism</keyword>
<comment type="caution">
    <text evidence="12">The sequence shown here is derived from an EMBL/GenBank/DDBJ whole genome shotgun (WGS) entry which is preliminary data.</text>
</comment>
<feature type="domain" description="Lipoyl-binding" evidence="11">
    <location>
        <begin position="115"/>
        <end position="191"/>
    </location>
</feature>
<dbReference type="PANTHER" id="PTHR45266">
    <property type="entry name" value="OXALOACETATE DECARBOXYLASE ALPHA CHAIN"/>
    <property type="match status" value="1"/>
</dbReference>
<dbReference type="GO" id="GO:0009317">
    <property type="term" value="C:acetyl-CoA carboxylase complex"/>
    <property type="evidence" value="ECO:0007669"/>
    <property type="project" value="InterPro"/>
</dbReference>
<organism evidence="12 13">
    <name type="scientific">Allorhodopirellula heiligendammensis</name>
    <dbReference type="NCBI Taxonomy" id="2714739"/>
    <lineage>
        <taxon>Bacteria</taxon>
        <taxon>Pseudomonadati</taxon>
        <taxon>Planctomycetota</taxon>
        <taxon>Planctomycetia</taxon>
        <taxon>Pirellulales</taxon>
        <taxon>Pirellulaceae</taxon>
        <taxon>Allorhodopirellula</taxon>
    </lineage>
</organism>
<feature type="region of interest" description="Disordered" evidence="10">
    <location>
        <begin position="85"/>
        <end position="111"/>
    </location>
</feature>
<dbReference type="InterPro" id="IPR001882">
    <property type="entry name" value="Biotin_BS"/>
</dbReference>
<comment type="pathway">
    <text evidence="2 9">Lipid metabolism; fatty acid biosynthesis.</text>
</comment>
<dbReference type="EMBL" id="SJPU01000003">
    <property type="protein sequence ID" value="TWU11086.1"/>
    <property type="molecule type" value="Genomic_DNA"/>
</dbReference>
<keyword evidence="7 9" id="KW-0275">Fatty acid biosynthesis</keyword>
<dbReference type="RefSeq" id="WP_146409399.1">
    <property type="nucleotide sequence ID" value="NZ_SJPU01000003.1"/>
</dbReference>
<keyword evidence="6 9" id="KW-0443">Lipid metabolism</keyword>
<proteinExistence type="predicted"/>
<dbReference type="OrthoDB" id="9811735at2"/>
<reference evidence="12 13" key="1">
    <citation type="journal article" date="2020" name="Antonie Van Leeuwenhoek">
        <title>Rhodopirellula heiligendammensis sp. nov., Rhodopirellula pilleata sp. nov., and Rhodopirellula solitaria sp. nov. isolated from natural or artificial marine surfaces in Northern Germany and California, USA, and emended description of the genus Rhodopirellula.</title>
        <authorList>
            <person name="Kallscheuer N."/>
            <person name="Wiegand S."/>
            <person name="Jogler M."/>
            <person name="Boedeker C."/>
            <person name="Peeters S.H."/>
            <person name="Rast P."/>
            <person name="Heuer A."/>
            <person name="Jetten M.S.M."/>
            <person name="Rohde M."/>
            <person name="Jogler C."/>
        </authorList>
    </citation>
    <scope>NUCLEOTIDE SEQUENCE [LARGE SCALE GENOMIC DNA]</scope>
    <source>
        <strain evidence="12 13">Poly21</strain>
    </source>
</reference>
<dbReference type="Gene3D" id="2.40.50.100">
    <property type="match status" value="1"/>
</dbReference>
<evidence type="ECO:0000256" key="6">
    <source>
        <dbReference type="ARBA" id="ARBA00023098"/>
    </source>
</evidence>
<dbReference type="PROSITE" id="PS50968">
    <property type="entry name" value="BIOTINYL_LIPOYL"/>
    <property type="match status" value="1"/>
</dbReference>
<dbReference type="InterPro" id="IPR050709">
    <property type="entry name" value="Biotin_Carboxyl_Carrier/Decarb"/>
</dbReference>
<evidence type="ECO:0000256" key="2">
    <source>
        <dbReference type="ARBA" id="ARBA00005194"/>
    </source>
</evidence>
<dbReference type="AlphaFoldDB" id="A0A5C6BIE1"/>
<dbReference type="InterPro" id="IPR000089">
    <property type="entry name" value="Biotin_lipoyl"/>
</dbReference>
<evidence type="ECO:0000256" key="10">
    <source>
        <dbReference type="SAM" id="MobiDB-lite"/>
    </source>
</evidence>
<accession>A0A5C6BIE1</accession>
<keyword evidence="4 9" id="KW-0444">Lipid biosynthesis</keyword>
<dbReference type="PROSITE" id="PS00188">
    <property type="entry name" value="BIOTIN"/>
    <property type="match status" value="1"/>
</dbReference>
<evidence type="ECO:0000256" key="3">
    <source>
        <dbReference type="ARBA" id="ARBA00017562"/>
    </source>
</evidence>
<dbReference type="CDD" id="cd06850">
    <property type="entry name" value="biotinyl_domain"/>
    <property type="match status" value="1"/>
</dbReference>
<protein>
    <recommendedName>
        <fullName evidence="3 9">Biotin carboxyl carrier protein of acetyl-CoA carboxylase</fullName>
    </recommendedName>
</protein>
<dbReference type="GO" id="GO:0003989">
    <property type="term" value="F:acetyl-CoA carboxylase activity"/>
    <property type="evidence" value="ECO:0007669"/>
    <property type="project" value="InterPro"/>
</dbReference>
<comment type="function">
    <text evidence="1 9">This protein is a component of the acetyl coenzyme A carboxylase complex; first, biotin carboxylase catalyzes the carboxylation of the carrier protein and then the transcarboxylase transfers the carboxyl group to form malonyl-CoA.</text>
</comment>
<dbReference type="PRINTS" id="PR01071">
    <property type="entry name" value="ACOABIOTINCC"/>
</dbReference>
<evidence type="ECO:0000256" key="1">
    <source>
        <dbReference type="ARBA" id="ARBA00003761"/>
    </source>
</evidence>
<evidence type="ECO:0000256" key="7">
    <source>
        <dbReference type="ARBA" id="ARBA00023160"/>
    </source>
</evidence>
<dbReference type="NCBIfam" id="TIGR00531">
    <property type="entry name" value="BCCP"/>
    <property type="match status" value="1"/>
</dbReference>
<keyword evidence="13" id="KW-1185">Reference proteome</keyword>
<dbReference type="InterPro" id="IPR011053">
    <property type="entry name" value="Single_hybrid_motif"/>
</dbReference>
<evidence type="ECO:0000256" key="4">
    <source>
        <dbReference type="ARBA" id="ARBA00022516"/>
    </source>
</evidence>